<feature type="region of interest" description="Disordered" evidence="2">
    <location>
        <begin position="51"/>
        <end position="92"/>
    </location>
</feature>
<feature type="compositionally biased region" description="Low complexity" evidence="2">
    <location>
        <begin position="71"/>
        <end position="90"/>
    </location>
</feature>
<protein>
    <submittedName>
        <fullName evidence="3">Uncharacterized protein</fullName>
    </submittedName>
</protein>
<comment type="caution">
    <text evidence="3">The sequence shown here is derived from an EMBL/GenBank/DDBJ whole genome shotgun (WGS) entry which is preliminary data.</text>
</comment>
<evidence type="ECO:0000256" key="1">
    <source>
        <dbReference type="SAM" id="Coils"/>
    </source>
</evidence>
<reference evidence="3 4" key="1">
    <citation type="submission" date="2015-12" db="EMBL/GenBank/DDBJ databases">
        <title>Dictyostelia acquired genes for synthesis and detection of signals that induce cell-type specialization by lateral gene transfer from prokaryotes.</title>
        <authorList>
            <person name="Gloeckner G."/>
            <person name="Schaap P."/>
        </authorList>
    </citation>
    <scope>NUCLEOTIDE SEQUENCE [LARGE SCALE GENOMIC DNA]</scope>
    <source>
        <strain evidence="3 4">TK</strain>
    </source>
</reference>
<dbReference type="AlphaFoldDB" id="A0A152A1U1"/>
<dbReference type="Proteomes" id="UP000076078">
    <property type="component" value="Unassembled WGS sequence"/>
</dbReference>
<evidence type="ECO:0000313" key="3">
    <source>
        <dbReference type="EMBL" id="KYR00087.1"/>
    </source>
</evidence>
<feature type="compositionally biased region" description="Low complexity" evidence="2">
    <location>
        <begin position="51"/>
        <end position="61"/>
    </location>
</feature>
<keyword evidence="1" id="KW-0175">Coiled coil</keyword>
<feature type="coiled-coil region" evidence="1">
    <location>
        <begin position="13"/>
        <end position="47"/>
    </location>
</feature>
<proteinExistence type="predicted"/>
<evidence type="ECO:0000256" key="2">
    <source>
        <dbReference type="SAM" id="MobiDB-lite"/>
    </source>
</evidence>
<dbReference type="EMBL" id="LODT01000016">
    <property type="protein sequence ID" value="KYR00087.1"/>
    <property type="molecule type" value="Genomic_DNA"/>
</dbReference>
<keyword evidence="4" id="KW-1185">Reference proteome</keyword>
<evidence type="ECO:0000313" key="4">
    <source>
        <dbReference type="Proteomes" id="UP000076078"/>
    </source>
</evidence>
<accession>A0A152A1U1</accession>
<gene>
    <name evidence="3" type="ORF">DLAC_11545</name>
</gene>
<organism evidence="3 4">
    <name type="scientific">Tieghemostelium lacteum</name>
    <name type="common">Slime mold</name>
    <name type="synonym">Dictyostelium lacteum</name>
    <dbReference type="NCBI Taxonomy" id="361077"/>
    <lineage>
        <taxon>Eukaryota</taxon>
        <taxon>Amoebozoa</taxon>
        <taxon>Evosea</taxon>
        <taxon>Eumycetozoa</taxon>
        <taxon>Dictyostelia</taxon>
        <taxon>Dictyosteliales</taxon>
        <taxon>Raperosteliaceae</taxon>
        <taxon>Tieghemostelium</taxon>
    </lineage>
</organism>
<dbReference type="InParanoid" id="A0A152A1U1"/>
<name>A0A152A1U1_TIELA</name>
<sequence length="143" mass="16169">MTVLDAECKKHVIENDQNLVDKYKEMIEKLEIEEKENTEKVLKLKSQVSNLNNNTNSSISSGRILKLNDGTSTNTNNSKTNFNNNNQTQQPKKITIGNTGLSLKLKPLSLQKPYKSNHNTIELANVGSNDKKQQPNIQKSFIR</sequence>